<dbReference type="AlphaFoldDB" id="A0A5J4S745"/>
<dbReference type="InterPro" id="IPR036165">
    <property type="entry name" value="YefM-like_sf"/>
</dbReference>
<name>A0A5J4S745_9ZZZZ</name>
<dbReference type="SUPFAM" id="SSF143120">
    <property type="entry name" value="YefM-like"/>
    <property type="match status" value="1"/>
</dbReference>
<reference evidence="2" key="1">
    <citation type="submission" date="2019-03" db="EMBL/GenBank/DDBJ databases">
        <title>Single cell metagenomics reveals metabolic interactions within the superorganism composed of flagellate Streblomastix strix and complex community of Bacteroidetes bacteria on its surface.</title>
        <authorList>
            <person name="Treitli S.C."/>
            <person name="Kolisko M."/>
            <person name="Husnik F."/>
            <person name="Keeling P."/>
            <person name="Hampl V."/>
        </authorList>
    </citation>
    <scope>NUCLEOTIDE SEQUENCE</scope>
    <source>
        <strain evidence="2">STM</strain>
    </source>
</reference>
<proteinExistence type="inferred from homology"/>
<dbReference type="Gene3D" id="3.40.1620.10">
    <property type="entry name" value="YefM-like domain"/>
    <property type="match status" value="1"/>
</dbReference>
<evidence type="ECO:0000256" key="1">
    <source>
        <dbReference type="ARBA" id="ARBA00009981"/>
    </source>
</evidence>
<protein>
    <submittedName>
        <fullName evidence="2">Antitoxin YefM</fullName>
    </submittedName>
</protein>
<comment type="similarity">
    <text evidence="1">Belongs to the phD/YefM antitoxin family.</text>
</comment>
<organism evidence="2">
    <name type="scientific">termite gut metagenome</name>
    <dbReference type="NCBI Taxonomy" id="433724"/>
    <lineage>
        <taxon>unclassified sequences</taxon>
        <taxon>metagenomes</taxon>
        <taxon>organismal metagenomes</taxon>
    </lineage>
</organism>
<dbReference type="InterPro" id="IPR006442">
    <property type="entry name" value="Antitoxin_Phd/YefM"/>
</dbReference>
<evidence type="ECO:0000313" key="2">
    <source>
        <dbReference type="EMBL" id="KAA6341193.1"/>
    </source>
</evidence>
<accession>A0A5J4S745</accession>
<dbReference type="NCBIfam" id="TIGR01552">
    <property type="entry name" value="phd_fam"/>
    <property type="match status" value="1"/>
</dbReference>
<comment type="caution">
    <text evidence="2">The sequence shown here is derived from an EMBL/GenBank/DDBJ whole genome shotgun (WGS) entry which is preliminary data.</text>
</comment>
<dbReference type="Pfam" id="PF02604">
    <property type="entry name" value="PhdYeFM_antitox"/>
    <property type="match status" value="1"/>
</dbReference>
<sequence>MHLDSVVNDREPLLIHRSGNNSVVIISLEEYNAIKETGYIASSPTMMQRLQTAEEHMNEGKGVKINIDEL</sequence>
<gene>
    <name evidence="2" type="ORF">EZS27_010999</name>
</gene>
<dbReference type="Gene3D" id="1.10.1220.170">
    <property type="match status" value="1"/>
</dbReference>
<dbReference type="EMBL" id="SNRY01000406">
    <property type="protein sequence ID" value="KAA6341193.1"/>
    <property type="molecule type" value="Genomic_DNA"/>
</dbReference>